<feature type="compositionally biased region" description="Low complexity" evidence="1">
    <location>
        <begin position="100"/>
        <end position="117"/>
    </location>
</feature>
<evidence type="ECO:0000313" key="3">
    <source>
        <dbReference type="Proteomes" id="UP001420932"/>
    </source>
</evidence>
<reference evidence="2 3" key="1">
    <citation type="submission" date="2024-01" db="EMBL/GenBank/DDBJ databases">
        <title>Genome assemblies of Stephania.</title>
        <authorList>
            <person name="Yang L."/>
        </authorList>
    </citation>
    <scope>NUCLEOTIDE SEQUENCE [LARGE SCALE GENOMIC DNA]</scope>
    <source>
        <strain evidence="2">YNDBR</strain>
        <tissue evidence="2">Leaf</tissue>
    </source>
</reference>
<proteinExistence type="predicted"/>
<name>A0AAP0HNE8_9MAGN</name>
<comment type="caution">
    <text evidence="2">The sequence shown here is derived from an EMBL/GenBank/DDBJ whole genome shotgun (WGS) entry which is preliminary data.</text>
</comment>
<feature type="region of interest" description="Disordered" evidence="1">
    <location>
        <begin position="90"/>
        <end position="128"/>
    </location>
</feature>
<dbReference type="Proteomes" id="UP001420932">
    <property type="component" value="Unassembled WGS sequence"/>
</dbReference>
<feature type="compositionally biased region" description="Low complexity" evidence="1">
    <location>
        <begin position="55"/>
        <end position="70"/>
    </location>
</feature>
<dbReference type="EMBL" id="JBBNAF010000012">
    <property type="protein sequence ID" value="KAK9093179.1"/>
    <property type="molecule type" value="Genomic_DNA"/>
</dbReference>
<evidence type="ECO:0000313" key="2">
    <source>
        <dbReference type="EMBL" id="KAK9093179.1"/>
    </source>
</evidence>
<gene>
    <name evidence="2" type="ORF">Syun_028090</name>
</gene>
<feature type="region of interest" description="Disordered" evidence="1">
    <location>
        <begin position="1"/>
        <end position="21"/>
    </location>
</feature>
<protein>
    <submittedName>
        <fullName evidence="2">Uncharacterized protein</fullName>
    </submittedName>
</protein>
<sequence length="221" mass="23700">MAHDRRSHSIADVAPSTVGGSFTCMAPNRRSRFVAPTTAADPSTSMAHDRRPRPIVDVPPTTAAPPTSSVLTSSFPTSVVAPLTAADPSTSMAHDRWSHPIADAPPTTAAPPTSTVPNSSQRSRDRARAIKNRVVPRTHFKAGKGWINELAEHHYNEMIEMQAASVEGECYLTSDDIATKSTYGILGYSMCDQALGELPPELPKVHVLVRADIGQAPRGTR</sequence>
<feature type="region of interest" description="Disordered" evidence="1">
    <location>
        <begin position="37"/>
        <end position="70"/>
    </location>
</feature>
<evidence type="ECO:0000256" key="1">
    <source>
        <dbReference type="SAM" id="MobiDB-lite"/>
    </source>
</evidence>
<accession>A0AAP0HNE8</accession>
<organism evidence="2 3">
    <name type="scientific">Stephania yunnanensis</name>
    <dbReference type="NCBI Taxonomy" id="152371"/>
    <lineage>
        <taxon>Eukaryota</taxon>
        <taxon>Viridiplantae</taxon>
        <taxon>Streptophyta</taxon>
        <taxon>Embryophyta</taxon>
        <taxon>Tracheophyta</taxon>
        <taxon>Spermatophyta</taxon>
        <taxon>Magnoliopsida</taxon>
        <taxon>Ranunculales</taxon>
        <taxon>Menispermaceae</taxon>
        <taxon>Menispermoideae</taxon>
        <taxon>Cissampelideae</taxon>
        <taxon>Stephania</taxon>
    </lineage>
</organism>
<dbReference type="AlphaFoldDB" id="A0AAP0HNE8"/>
<keyword evidence="3" id="KW-1185">Reference proteome</keyword>